<proteinExistence type="predicted"/>
<dbReference type="AlphaFoldDB" id="A0A2J8VWM7"/>
<feature type="compositionally biased region" description="Low complexity" evidence="1">
    <location>
        <begin position="51"/>
        <end position="61"/>
    </location>
</feature>
<feature type="compositionally biased region" description="Acidic residues" evidence="1">
    <location>
        <begin position="66"/>
        <end position="76"/>
    </location>
</feature>
<feature type="region of interest" description="Disordered" evidence="1">
    <location>
        <begin position="1"/>
        <end position="76"/>
    </location>
</feature>
<gene>
    <name evidence="2" type="ORF">CR201_G0015404</name>
</gene>
<dbReference type="EMBL" id="NDHI03003408">
    <property type="protein sequence ID" value="PNJ61904.1"/>
    <property type="molecule type" value="Genomic_DNA"/>
</dbReference>
<sequence length="76" mass="8185">MAAVQAAEVKVDGSEPKLSKNELKRRLKAEKKVAEKEAKQKELSEKQLSQATAAATNHTTGNGVGPEEESLDPNKL</sequence>
<protein>
    <submittedName>
        <fullName evidence="2">KARS isoform 6</fullName>
    </submittedName>
</protein>
<feature type="compositionally biased region" description="Basic and acidic residues" evidence="1">
    <location>
        <begin position="9"/>
        <end position="45"/>
    </location>
</feature>
<comment type="caution">
    <text evidence="2">The sequence shown here is derived from an EMBL/GenBank/DDBJ whole genome shotgun (WGS) entry which is preliminary data.</text>
</comment>
<name>A0A2J8VWM7_PONAB</name>
<evidence type="ECO:0000313" key="2">
    <source>
        <dbReference type="EMBL" id="PNJ61904.1"/>
    </source>
</evidence>
<organism evidence="2">
    <name type="scientific">Pongo abelii</name>
    <name type="common">Sumatran orangutan</name>
    <name type="synonym">Pongo pygmaeus abelii</name>
    <dbReference type="NCBI Taxonomy" id="9601"/>
    <lineage>
        <taxon>Eukaryota</taxon>
        <taxon>Metazoa</taxon>
        <taxon>Chordata</taxon>
        <taxon>Craniata</taxon>
        <taxon>Vertebrata</taxon>
        <taxon>Euteleostomi</taxon>
        <taxon>Mammalia</taxon>
        <taxon>Eutheria</taxon>
        <taxon>Euarchontoglires</taxon>
        <taxon>Primates</taxon>
        <taxon>Haplorrhini</taxon>
        <taxon>Catarrhini</taxon>
        <taxon>Hominidae</taxon>
        <taxon>Pongo</taxon>
    </lineage>
</organism>
<evidence type="ECO:0000256" key="1">
    <source>
        <dbReference type="SAM" id="MobiDB-lite"/>
    </source>
</evidence>
<reference evidence="2" key="1">
    <citation type="submission" date="2017-12" db="EMBL/GenBank/DDBJ databases">
        <title>High-resolution comparative analysis of great ape genomes.</title>
        <authorList>
            <person name="Pollen A."/>
            <person name="Hastie A."/>
            <person name="Hormozdiari F."/>
            <person name="Dougherty M."/>
            <person name="Liu R."/>
            <person name="Chaisson M."/>
            <person name="Hoppe E."/>
            <person name="Hill C."/>
            <person name="Pang A."/>
            <person name="Hillier L."/>
            <person name="Baker C."/>
            <person name="Armstrong J."/>
            <person name="Shendure J."/>
            <person name="Paten B."/>
            <person name="Wilson R."/>
            <person name="Chao H."/>
            <person name="Schneider V."/>
            <person name="Ventura M."/>
            <person name="Kronenberg Z."/>
            <person name="Murali S."/>
            <person name="Gordon D."/>
            <person name="Cantsilieris S."/>
            <person name="Munson K."/>
            <person name="Nelson B."/>
            <person name="Raja A."/>
            <person name="Underwood J."/>
            <person name="Diekhans M."/>
            <person name="Fiddes I."/>
            <person name="Haussler D."/>
            <person name="Eichler E."/>
        </authorList>
    </citation>
    <scope>NUCLEOTIDE SEQUENCE [LARGE SCALE GENOMIC DNA]</scope>
    <source>
        <strain evidence="2">Susie</strain>
    </source>
</reference>
<accession>A0A2J8VWM7</accession>